<organism evidence="2 3">
    <name type="scientific">Amycolatopsis magusensis</name>
    <dbReference type="NCBI Taxonomy" id="882444"/>
    <lineage>
        <taxon>Bacteria</taxon>
        <taxon>Bacillati</taxon>
        <taxon>Actinomycetota</taxon>
        <taxon>Actinomycetes</taxon>
        <taxon>Pseudonocardiales</taxon>
        <taxon>Pseudonocardiaceae</taxon>
        <taxon>Amycolatopsis</taxon>
    </lineage>
</organism>
<dbReference type="EMBL" id="JAGGMS010000001">
    <property type="protein sequence ID" value="MBP2181874.1"/>
    <property type="molecule type" value="Genomic_DNA"/>
</dbReference>
<keyword evidence="3" id="KW-1185">Reference proteome</keyword>
<dbReference type="RefSeq" id="WP_245369353.1">
    <property type="nucleotide sequence ID" value="NZ_JAGGMS010000001.1"/>
</dbReference>
<feature type="chain" id="PRO_5047526733" description="Secreted protein" evidence="1">
    <location>
        <begin position="26"/>
        <end position="99"/>
    </location>
</feature>
<accession>A0ABS4PR15</accession>
<sequence>MRKTCSMAAVLAAFTTLMVTAPASAASGRVMVFETEFTELTVYQDPTGCHKLPAAAHVLVNDTDGTVRIYGDPLCLTPSLEVAPNHGSHVAPGSGSFSA</sequence>
<proteinExistence type="predicted"/>
<protein>
    <recommendedName>
        <fullName evidence="4">Secreted protein</fullName>
    </recommendedName>
</protein>
<comment type="caution">
    <text evidence="2">The sequence shown here is derived from an EMBL/GenBank/DDBJ whole genome shotgun (WGS) entry which is preliminary data.</text>
</comment>
<gene>
    <name evidence="2" type="ORF">JOM49_003400</name>
</gene>
<dbReference type="Proteomes" id="UP000741013">
    <property type="component" value="Unassembled WGS sequence"/>
</dbReference>
<evidence type="ECO:0008006" key="4">
    <source>
        <dbReference type="Google" id="ProtNLM"/>
    </source>
</evidence>
<evidence type="ECO:0000313" key="3">
    <source>
        <dbReference type="Proteomes" id="UP000741013"/>
    </source>
</evidence>
<keyword evidence="1" id="KW-0732">Signal</keyword>
<name>A0ABS4PR15_9PSEU</name>
<evidence type="ECO:0000256" key="1">
    <source>
        <dbReference type="SAM" id="SignalP"/>
    </source>
</evidence>
<feature type="signal peptide" evidence="1">
    <location>
        <begin position="1"/>
        <end position="25"/>
    </location>
</feature>
<evidence type="ECO:0000313" key="2">
    <source>
        <dbReference type="EMBL" id="MBP2181874.1"/>
    </source>
</evidence>
<reference evidence="2 3" key="1">
    <citation type="submission" date="2021-03" db="EMBL/GenBank/DDBJ databases">
        <title>Sequencing the genomes of 1000 actinobacteria strains.</title>
        <authorList>
            <person name="Klenk H.-P."/>
        </authorList>
    </citation>
    <scope>NUCLEOTIDE SEQUENCE [LARGE SCALE GENOMIC DNA]</scope>
    <source>
        <strain evidence="2 3">DSM 45510</strain>
    </source>
</reference>